<sequence length="53" mass="6134">MLRVMLSCTIIVNTVLRMKKNRRLHRYIDEAVGGKGVKADSDDNDKRRVFGTR</sequence>
<organism evidence="1">
    <name type="scientific">bioreactor metagenome</name>
    <dbReference type="NCBI Taxonomy" id="1076179"/>
    <lineage>
        <taxon>unclassified sequences</taxon>
        <taxon>metagenomes</taxon>
        <taxon>ecological metagenomes</taxon>
    </lineage>
</organism>
<name>A0A645DUT4_9ZZZZ</name>
<accession>A0A645DUT4</accession>
<evidence type="ECO:0000313" key="1">
    <source>
        <dbReference type="EMBL" id="MPM93045.1"/>
    </source>
</evidence>
<dbReference type="EMBL" id="VSSQ01039901">
    <property type="protein sequence ID" value="MPM93045.1"/>
    <property type="molecule type" value="Genomic_DNA"/>
</dbReference>
<comment type="caution">
    <text evidence="1">The sequence shown here is derived from an EMBL/GenBank/DDBJ whole genome shotgun (WGS) entry which is preliminary data.</text>
</comment>
<reference evidence="1" key="1">
    <citation type="submission" date="2019-08" db="EMBL/GenBank/DDBJ databases">
        <authorList>
            <person name="Kucharzyk K."/>
            <person name="Murdoch R.W."/>
            <person name="Higgins S."/>
            <person name="Loffler F."/>
        </authorList>
    </citation>
    <scope>NUCLEOTIDE SEQUENCE</scope>
</reference>
<dbReference type="AlphaFoldDB" id="A0A645DUT4"/>
<proteinExistence type="predicted"/>
<gene>
    <name evidence="1" type="ORF">SDC9_140181</name>
</gene>
<protein>
    <submittedName>
        <fullName evidence="1">Uncharacterized protein</fullName>
    </submittedName>
</protein>